<dbReference type="SMART" id="SM00355">
    <property type="entry name" value="ZnF_C2H2"/>
    <property type="match status" value="3"/>
</dbReference>
<proteinExistence type="predicted"/>
<keyword evidence="6" id="KW-0539">Nucleus</keyword>
<dbReference type="Gene3D" id="3.30.160.60">
    <property type="entry name" value="Classic Zinc Finger"/>
    <property type="match status" value="2"/>
</dbReference>
<feature type="region of interest" description="Disordered" evidence="8">
    <location>
        <begin position="1"/>
        <end position="75"/>
    </location>
</feature>
<feature type="compositionally biased region" description="Basic and acidic residues" evidence="8">
    <location>
        <begin position="227"/>
        <end position="275"/>
    </location>
</feature>
<keyword evidence="3" id="KW-0677">Repeat</keyword>
<keyword evidence="4 7" id="KW-0863">Zinc-finger</keyword>
<dbReference type="InterPro" id="IPR036236">
    <property type="entry name" value="Znf_C2H2_sf"/>
</dbReference>
<evidence type="ECO:0000256" key="6">
    <source>
        <dbReference type="ARBA" id="ARBA00023242"/>
    </source>
</evidence>
<feature type="region of interest" description="Disordered" evidence="8">
    <location>
        <begin position="193"/>
        <end position="214"/>
    </location>
</feature>
<dbReference type="AlphaFoldDB" id="A0A3B4AWM6"/>
<keyword evidence="11" id="KW-1185">Reference proteome</keyword>
<dbReference type="InterPro" id="IPR013087">
    <property type="entry name" value="Znf_C2H2_type"/>
</dbReference>
<evidence type="ECO:0000256" key="3">
    <source>
        <dbReference type="ARBA" id="ARBA00022737"/>
    </source>
</evidence>
<evidence type="ECO:0000256" key="4">
    <source>
        <dbReference type="ARBA" id="ARBA00022771"/>
    </source>
</evidence>
<reference evidence="10" key="2">
    <citation type="submission" date="2025-09" db="UniProtKB">
        <authorList>
            <consortium name="Ensembl"/>
        </authorList>
    </citation>
    <scope>IDENTIFICATION</scope>
</reference>
<keyword evidence="5" id="KW-0862">Zinc</keyword>
<protein>
    <recommendedName>
        <fullName evidence="9">C2H2-type domain-containing protein</fullName>
    </recommendedName>
</protein>
<dbReference type="PANTHER" id="PTHR24394">
    <property type="entry name" value="ZINC FINGER PROTEIN"/>
    <property type="match status" value="1"/>
</dbReference>
<reference evidence="10" key="1">
    <citation type="submission" date="2025-08" db="UniProtKB">
        <authorList>
            <consortium name="Ensembl"/>
        </authorList>
    </citation>
    <scope>IDENTIFICATION</scope>
</reference>
<dbReference type="GO" id="GO:0000981">
    <property type="term" value="F:DNA-binding transcription factor activity, RNA polymerase II-specific"/>
    <property type="evidence" value="ECO:0007669"/>
    <property type="project" value="TreeGrafter"/>
</dbReference>
<evidence type="ECO:0000256" key="7">
    <source>
        <dbReference type="PROSITE-ProRule" id="PRU00042"/>
    </source>
</evidence>
<dbReference type="PROSITE" id="PS50157">
    <property type="entry name" value="ZINC_FINGER_C2H2_2"/>
    <property type="match status" value="3"/>
</dbReference>
<evidence type="ECO:0000313" key="10">
    <source>
        <dbReference type="Ensembl" id="ENSPMGP00000020969.1"/>
    </source>
</evidence>
<accession>A0A3B4AWM6</accession>
<dbReference type="PROSITE" id="PS00028">
    <property type="entry name" value="ZINC_FINGER_C2H2_1"/>
    <property type="match status" value="2"/>
</dbReference>
<sequence length="357" mass="41603">MRLKSTLPEPREERTDPVQTTTSEKGEEEKRKGRGEGERERRGGDGGEGEREEEIKGVGRGEKEGERVTVRKGEKDRVKEKKYKLRCDKRGVKFSLITQHRWHQCDHQRALRGGEGFWCEQCGLKCLSVKTLQKHLLLHSPARQYQCSQCSCRFHNSRCLKNHLATHQEEKPHTCDVCGRTYALKARLKDHQLLRGSEEQTTQRRGSDGAEDAEERVIWSRECKGEGQTEEWRGSKEQRMQRRKSEEQRGQRRGSEDSEGKDRGAEDAKERKGEEREECAEEREGEKEQRAVWWFVKPHLLREHRTRHHGEGKGGRRHFLCKECSVQVKLGCTSVTNVFSVTDFTHIKCFMKNHTLI</sequence>
<evidence type="ECO:0000256" key="1">
    <source>
        <dbReference type="ARBA" id="ARBA00004123"/>
    </source>
</evidence>
<evidence type="ECO:0000256" key="5">
    <source>
        <dbReference type="ARBA" id="ARBA00022833"/>
    </source>
</evidence>
<dbReference type="SUPFAM" id="SSF57667">
    <property type="entry name" value="beta-beta-alpha zinc fingers"/>
    <property type="match status" value="2"/>
</dbReference>
<dbReference type="GO" id="GO:0008270">
    <property type="term" value="F:zinc ion binding"/>
    <property type="evidence" value="ECO:0007669"/>
    <property type="project" value="UniProtKB-KW"/>
</dbReference>
<organism evidence="10 11">
    <name type="scientific">Periophthalmus magnuspinnatus</name>
    <dbReference type="NCBI Taxonomy" id="409849"/>
    <lineage>
        <taxon>Eukaryota</taxon>
        <taxon>Metazoa</taxon>
        <taxon>Chordata</taxon>
        <taxon>Craniata</taxon>
        <taxon>Vertebrata</taxon>
        <taxon>Euteleostomi</taxon>
        <taxon>Actinopterygii</taxon>
        <taxon>Neopterygii</taxon>
        <taxon>Teleostei</taxon>
        <taxon>Neoteleostei</taxon>
        <taxon>Acanthomorphata</taxon>
        <taxon>Gobiaria</taxon>
        <taxon>Gobiiformes</taxon>
        <taxon>Gobioidei</taxon>
        <taxon>Gobiidae</taxon>
        <taxon>Oxudercinae</taxon>
        <taxon>Periophthalmus</taxon>
    </lineage>
</organism>
<feature type="domain" description="C2H2-type" evidence="9">
    <location>
        <begin position="145"/>
        <end position="172"/>
    </location>
</feature>
<feature type="compositionally biased region" description="Basic and acidic residues" evidence="8">
    <location>
        <begin position="24"/>
        <end position="75"/>
    </location>
</feature>
<comment type="subcellular location">
    <subcellularLocation>
        <location evidence="1">Nucleus</location>
    </subcellularLocation>
</comment>
<feature type="domain" description="C2H2-type" evidence="9">
    <location>
        <begin position="173"/>
        <end position="200"/>
    </location>
</feature>
<feature type="compositionally biased region" description="Basic and acidic residues" evidence="8">
    <location>
        <begin position="193"/>
        <end position="208"/>
    </location>
</feature>
<dbReference type="FunFam" id="3.30.160.60:FF:000065">
    <property type="entry name" value="B-cell CLL/lymphoma 6, member B"/>
    <property type="match status" value="1"/>
</dbReference>
<dbReference type="PANTHER" id="PTHR24394:SF29">
    <property type="entry name" value="MYONEURIN"/>
    <property type="match status" value="1"/>
</dbReference>
<keyword evidence="2" id="KW-0479">Metal-binding</keyword>
<feature type="domain" description="C2H2-type" evidence="9">
    <location>
        <begin position="117"/>
        <end position="144"/>
    </location>
</feature>
<evidence type="ECO:0000313" key="11">
    <source>
        <dbReference type="Proteomes" id="UP000261520"/>
    </source>
</evidence>
<evidence type="ECO:0000256" key="8">
    <source>
        <dbReference type="SAM" id="MobiDB-lite"/>
    </source>
</evidence>
<dbReference type="Proteomes" id="UP000261520">
    <property type="component" value="Unplaced"/>
</dbReference>
<name>A0A3B4AWM6_9GOBI</name>
<feature type="region of interest" description="Disordered" evidence="8">
    <location>
        <begin position="227"/>
        <end position="283"/>
    </location>
</feature>
<evidence type="ECO:0000256" key="2">
    <source>
        <dbReference type="ARBA" id="ARBA00022723"/>
    </source>
</evidence>
<dbReference type="Ensembl" id="ENSPMGT00000022356.1">
    <property type="protein sequence ID" value="ENSPMGP00000020969.1"/>
    <property type="gene ID" value="ENSPMGG00000017005.1"/>
</dbReference>
<dbReference type="GO" id="GO:0005634">
    <property type="term" value="C:nucleus"/>
    <property type="evidence" value="ECO:0007669"/>
    <property type="project" value="UniProtKB-SubCell"/>
</dbReference>
<evidence type="ECO:0000259" key="9">
    <source>
        <dbReference type="PROSITE" id="PS50157"/>
    </source>
</evidence>
<dbReference type="STRING" id="409849.ENSPMGP00000020969"/>